<gene>
    <name evidence="8" type="ORF">QN277_006874</name>
</gene>
<evidence type="ECO:0000313" key="8">
    <source>
        <dbReference type="EMBL" id="KAK4257261.1"/>
    </source>
</evidence>
<evidence type="ECO:0000256" key="2">
    <source>
        <dbReference type="ARBA" id="ARBA00023015"/>
    </source>
</evidence>
<evidence type="ECO:0000259" key="7">
    <source>
        <dbReference type="PROSITE" id="PS51369"/>
    </source>
</evidence>
<dbReference type="InterPro" id="IPR017887">
    <property type="entry name" value="TF_TCP_subgr"/>
</dbReference>
<dbReference type="AlphaFoldDB" id="A0AAE1MER0"/>
<dbReference type="PANTHER" id="PTHR31072">
    <property type="entry name" value="TRANSCRIPTION FACTOR TCP4-RELATED"/>
    <property type="match status" value="1"/>
</dbReference>
<keyword evidence="4" id="KW-0804">Transcription</keyword>
<evidence type="ECO:0000256" key="4">
    <source>
        <dbReference type="ARBA" id="ARBA00023163"/>
    </source>
</evidence>
<evidence type="ECO:0000256" key="1">
    <source>
        <dbReference type="ARBA" id="ARBA00004123"/>
    </source>
</evidence>
<comment type="subcellular location">
    <subcellularLocation>
        <location evidence="1">Nucleus</location>
    </subcellularLocation>
</comment>
<keyword evidence="3" id="KW-0238">DNA-binding</keyword>
<evidence type="ECO:0000256" key="3">
    <source>
        <dbReference type="ARBA" id="ARBA00023125"/>
    </source>
</evidence>
<keyword evidence="2" id="KW-0805">Transcription regulation</keyword>
<feature type="domain" description="TCP" evidence="7">
    <location>
        <begin position="54"/>
        <end position="112"/>
    </location>
</feature>
<keyword evidence="9" id="KW-1185">Reference proteome</keyword>
<evidence type="ECO:0000256" key="6">
    <source>
        <dbReference type="SAM" id="MobiDB-lite"/>
    </source>
</evidence>
<dbReference type="GO" id="GO:0043565">
    <property type="term" value="F:sequence-specific DNA binding"/>
    <property type="evidence" value="ECO:0007669"/>
    <property type="project" value="TreeGrafter"/>
</dbReference>
<dbReference type="EMBL" id="JAWXYG010000012">
    <property type="protein sequence ID" value="KAK4257261.1"/>
    <property type="molecule type" value="Genomic_DNA"/>
</dbReference>
<dbReference type="Proteomes" id="UP001293593">
    <property type="component" value="Unassembled WGS sequence"/>
</dbReference>
<accession>A0AAE1MER0</accession>
<name>A0AAE1MER0_9FABA</name>
<organism evidence="8 9">
    <name type="scientific">Acacia crassicarpa</name>
    <name type="common">northern wattle</name>
    <dbReference type="NCBI Taxonomy" id="499986"/>
    <lineage>
        <taxon>Eukaryota</taxon>
        <taxon>Viridiplantae</taxon>
        <taxon>Streptophyta</taxon>
        <taxon>Embryophyta</taxon>
        <taxon>Tracheophyta</taxon>
        <taxon>Spermatophyta</taxon>
        <taxon>Magnoliopsida</taxon>
        <taxon>eudicotyledons</taxon>
        <taxon>Gunneridae</taxon>
        <taxon>Pentapetalae</taxon>
        <taxon>rosids</taxon>
        <taxon>fabids</taxon>
        <taxon>Fabales</taxon>
        <taxon>Fabaceae</taxon>
        <taxon>Caesalpinioideae</taxon>
        <taxon>mimosoid clade</taxon>
        <taxon>Acacieae</taxon>
        <taxon>Acacia</taxon>
    </lineage>
</organism>
<dbReference type="GO" id="GO:0005634">
    <property type="term" value="C:nucleus"/>
    <property type="evidence" value="ECO:0007669"/>
    <property type="project" value="UniProtKB-SubCell"/>
</dbReference>
<feature type="region of interest" description="Disordered" evidence="6">
    <location>
        <begin position="1"/>
        <end position="24"/>
    </location>
</feature>
<dbReference type="InterPro" id="IPR005333">
    <property type="entry name" value="Transcription_factor_TCP"/>
</dbReference>
<reference evidence="8" key="1">
    <citation type="submission" date="2023-10" db="EMBL/GenBank/DDBJ databases">
        <title>Chromosome-level genome of the transformable northern wattle, Acacia crassicarpa.</title>
        <authorList>
            <person name="Massaro I."/>
            <person name="Sinha N.R."/>
            <person name="Poethig S."/>
            <person name="Leichty A.R."/>
        </authorList>
    </citation>
    <scope>NUCLEOTIDE SEQUENCE</scope>
    <source>
        <strain evidence="8">Acra3RX</strain>
        <tissue evidence="8">Leaf</tissue>
    </source>
</reference>
<dbReference type="Pfam" id="PF03634">
    <property type="entry name" value="TCP"/>
    <property type="match status" value="1"/>
</dbReference>
<keyword evidence="5" id="KW-0539">Nucleus</keyword>
<dbReference type="GO" id="GO:0003700">
    <property type="term" value="F:DNA-binding transcription factor activity"/>
    <property type="evidence" value="ECO:0007669"/>
    <property type="project" value="InterPro"/>
</dbReference>
<dbReference type="PANTHER" id="PTHR31072:SF268">
    <property type="entry name" value="TCP DOMAIN-CONTAINING PROTEIN"/>
    <property type="match status" value="1"/>
</dbReference>
<evidence type="ECO:0000256" key="5">
    <source>
        <dbReference type="ARBA" id="ARBA00023242"/>
    </source>
</evidence>
<sequence length="347" mass="38597">MSEDSSREGYYYKAKQEGDTNNNNIDKFSKLPSSRQWPGFRNPRIVRVSRSFGGKDRHSKVCTIRGLRDRRIRLSVPTAVQLYDLQDRLGLSQPSKVIDWLLEATKFDIDKLPPLQIPHNFPQFHHHPQTLLHHHHEPSISLHPSLDIGSVFEKGKWVKPSEEENGDNGMACNYNPFHQFFNSVPCNYNPFHGSLSLSQIGSHGLVFPSQTEEYANTQTSTVNGVQFPYSCNLPAAVVPSTPSGLSKLLFGPSSSSASVTTVVPSFFSPRQIASSAAEDNDPRGQFNNNHNVHHQLLLNSSSSHNVAEAAPNYPHISFLKPLPVVPFSSRLLGSSDNHDQPNKGSTL</sequence>
<protein>
    <recommendedName>
        <fullName evidence="7">TCP domain-containing protein</fullName>
    </recommendedName>
</protein>
<evidence type="ECO:0000313" key="9">
    <source>
        <dbReference type="Proteomes" id="UP001293593"/>
    </source>
</evidence>
<comment type="caution">
    <text evidence="8">The sequence shown here is derived from an EMBL/GenBank/DDBJ whole genome shotgun (WGS) entry which is preliminary data.</text>
</comment>
<proteinExistence type="predicted"/>
<dbReference type="PROSITE" id="PS51369">
    <property type="entry name" value="TCP"/>
    <property type="match status" value="1"/>
</dbReference>